<feature type="domain" description="Reverse transcriptase" evidence="1">
    <location>
        <begin position="472"/>
        <end position="743"/>
    </location>
</feature>
<dbReference type="PANTHER" id="PTHR36688:SF2">
    <property type="entry name" value="ENDONUCLEASE_EXONUCLEASE_PHOSPHATASE DOMAIN-CONTAINING PROTEIN"/>
    <property type="match status" value="1"/>
</dbReference>
<keyword evidence="3" id="KW-0548">Nucleotidyltransferase</keyword>
<feature type="domain" description="RNase H type-1" evidence="2">
    <location>
        <begin position="954"/>
        <end position="1082"/>
    </location>
</feature>
<dbReference type="Pfam" id="PF00075">
    <property type="entry name" value="RNase_H"/>
    <property type="match status" value="1"/>
</dbReference>
<dbReference type="InterPro" id="IPR043502">
    <property type="entry name" value="DNA/RNA_pol_sf"/>
</dbReference>
<evidence type="ECO:0000313" key="3">
    <source>
        <dbReference type="EMBL" id="JAP82299.1"/>
    </source>
</evidence>
<dbReference type="PROSITE" id="PS50878">
    <property type="entry name" value="RT_POL"/>
    <property type="match status" value="1"/>
</dbReference>
<dbReference type="GO" id="GO:0003676">
    <property type="term" value="F:nucleic acid binding"/>
    <property type="evidence" value="ECO:0007669"/>
    <property type="project" value="InterPro"/>
</dbReference>
<dbReference type="Gene3D" id="3.30.420.10">
    <property type="entry name" value="Ribonuclease H-like superfamily/Ribonuclease H"/>
    <property type="match status" value="1"/>
</dbReference>
<dbReference type="AlphaFoldDB" id="A0A131YSS8"/>
<keyword evidence="3" id="KW-0695">RNA-directed DNA polymerase</keyword>
<dbReference type="SUPFAM" id="SSF56672">
    <property type="entry name" value="DNA/RNA polymerases"/>
    <property type="match status" value="1"/>
</dbReference>
<dbReference type="PANTHER" id="PTHR36688">
    <property type="entry name" value="ENDO/EXONUCLEASE/PHOSPHATASE DOMAIN-CONTAINING PROTEIN"/>
    <property type="match status" value="1"/>
</dbReference>
<reference evidence="3" key="1">
    <citation type="journal article" date="2016" name="Ticks Tick Borne Dis.">
        <title>De novo assembly and annotation of the salivary gland transcriptome of Rhipicephalus appendiculatus male and female ticks during blood feeding.</title>
        <authorList>
            <person name="de Castro M.H."/>
            <person name="de Klerk D."/>
            <person name="Pienaar R."/>
            <person name="Latif A.A."/>
            <person name="Rees D.J."/>
            <person name="Mans B.J."/>
        </authorList>
    </citation>
    <scope>NUCLEOTIDE SEQUENCE</scope>
    <source>
        <tissue evidence="3">Salivary glands</tissue>
    </source>
</reference>
<sequence>MSTQILQWNARGLFHNLDDIKDLLNDYQPRVFCVQETHLKSTNRNFLNQYVVFRKDRNSGYSSGGVAIIAQKTVPCQHIALQSSLEVVAVRAILFNHLITVCSIYIPPGERFDKIEFEKLIDQLPEPYVLIGDFNAHSALWGDTRCDTRGHAIENFLLSSGACLFNRAEPTYHNTTHNTYSCIDLAIGSASLLPYLEWKVVNNPYGSDHFPTLLETRQWHDGPAYPKKWNLRGANWVKFRELCTLRLEEVDHLDVEEMASYVSEYILICARKCIPQSSANRVNAKPWWNNECEIAKKRQNKAWSIFSRYPTVENLINFKSCKANGRRIRRIAKRESWARYISSINSYTDASKVYNRVHKLKGNRPNPFPMVNDSCDTIEKQANTLGEHFEKISSSENYTAKFLHHKSVAESVPLRGNNPVSDGYNQLLTLHELKLALGSCGSSAPGADTITYEMIQNLPDETLNCLLGLYNKIFDTGKIPSAWKEAIVLPILKQGKDPSSVNSYRPIALTSCLLKVFEKMINRRLVYYLEYNGVLDPCQSGFRRARSTTDNLVLLESYIRDAFVHNQYCLSVFFDLEKAYDTAWRYGILQDLSSFGIGGRLIHILRDYLSERKFRVRIGSVLSRTFPQENGVPQGGVLSCTLFIVKMNSLRSVIPPAISYSVYVDDIQISFKSCNLTICERQIQLGVNRLAKWADENGFKFNTDKTTCVLFSRRRGIHPDPCILMNGQSLITAKEQKFLGVVFDAKLTFIQHIKQLKLKCLQTMNILKILSHQSWGTDRYCLISLFRSLVLSRIDYGCIVYQSASKTALKILDPVYHLGIRLALGAFRTSPVQSLYAESDQWPLDYQRTYLGVTYAIRIMSLKQHPCKALLNDVSATQLYINRPSIAPPFPLAIKPVVEKLGIRFADLQESEHAEIVPPWQQCPVACDWSFKELKRKTCPNALIEQHFLALEHKYRSAAFFSDGSKNQTSVSCAAYGQNFSDTKTLHMHTSIFTAEAYGILLIIQHIVQHKIQRSVVYTDSLSVVTALSCGKYSKNPVFNKLLNEIHAAYNLKLSIVLCWVPGHSGIAGNEIVDKNAREAASRNIIDISSVPGVDLKPVVRRGLRSHWQAEWDKQVDNKLHLVKPQLRKIIPQKLNRFKEVTIARLRIGHTYATHKHLLTGTDPPTCIHCGENLTVLHVLIECPGLHQERLTHFRELYRYRIPPHPALFLSIDSMFNLKRLFSYLAKVNFLAMVSFHPSHQAGPHV</sequence>
<keyword evidence="3" id="KW-0808">Transferase</keyword>
<dbReference type="EMBL" id="GEDV01006258">
    <property type="protein sequence ID" value="JAP82299.1"/>
    <property type="molecule type" value="Transcribed_RNA"/>
</dbReference>
<dbReference type="GO" id="GO:0042575">
    <property type="term" value="C:DNA polymerase complex"/>
    <property type="evidence" value="ECO:0007669"/>
    <property type="project" value="UniProtKB-ARBA"/>
</dbReference>
<dbReference type="Pfam" id="PF00078">
    <property type="entry name" value="RVT_1"/>
    <property type="match status" value="1"/>
</dbReference>
<dbReference type="InterPro" id="IPR000477">
    <property type="entry name" value="RT_dom"/>
</dbReference>
<dbReference type="InterPro" id="IPR002156">
    <property type="entry name" value="RNaseH_domain"/>
</dbReference>
<protein>
    <submittedName>
        <fullName evidence="3">RNA-directed DNA polymerase from transposon X-element</fullName>
    </submittedName>
</protein>
<dbReference type="InterPro" id="IPR052560">
    <property type="entry name" value="RdDP_mobile_element"/>
</dbReference>
<dbReference type="Pfam" id="PF14529">
    <property type="entry name" value="Exo_endo_phos_2"/>
    <property type="match status" value="1"/>
</dbReference>
<dbReference type="GO" id="GO:0004523">
    <property type="term" value="F:RNA-DNA hybrid ribonuclease activity"/>
    <property type="evidence" value="ECO:0007669"/>
    <property type="project" value="InterPro"/>
</dbReference>
<dbReference type="CDD" id="cd01650">
    <property type="entry name" value="RT_nLTR_like"/>
    <property type="match status" value="1"/>
</dbReference>
<evidence type="ECO:0000259" key="1">
    <source>
        <dbReference type="PROSITE" id="PS50878"/>
    </source>
</evidence>
<dbReference type="InterPro" id="IPR036397">
    <property type="entry name" value="RNaseH_sf"/>
</dbReference>
<dbReference type="SUPFAM" id="SSF53098">
    <property type="entry name" value="Ribonuclease H-like"/>
    <property type="match status" value="1"/>
</dbReference>
<dbReference type="Gene3D" id="3.60.10.10">
    <property type="entry name" value="Endonuclease/exonuclease/phosphatase"/>
    <property type="match status" value="1"/>
</dbReference>
<dbReference type="PROSITE" id="PS50879">
    <property type="entry name" value="RNASE_H_1"/>
    <property type="match status" value="1"/>
</dbReference>
<proteinExistence type="predicted"/>
<dbReference type="InterPro" id="IPR036691">
    <property type="entry name" value="Endo/exonu/phosph_ase_sf"/>
</dbReference>
<evidence type="ECO:0000259" key="2">
    <source>
        <dbReference type="PROSITE" id="PS50879"/>
    </source>
</evidence>
<dbReference type="InterPro" id="IPR005135">
    <property type="entry name" value="Endo/exonuclease/phosphatase"/>
</dbReference>
<name>A0A131YSS8_RHIAP</name>
<dbReference type="CDD" id="cd09276">
    <property type="entry name" value="Rnase_HI_RT_non_LTR"/>
    <property type="match status" value="1"/>
</dbReference>
<dbReference type="GO" id="GO:0003964">
    <property type="term" value="F:RNA-directed DNA polymerase activity"/>
    <property type="evidence" value="ECO:0007669"/>
    <property type="project" value="UniProtKB-KW"/>
</dbReference>
<organism evidence="3">
    <name type="scientific">Rhipicephalus appendiculatus</name>
    <name type="common">Brown ear tick</name>
    <dbReference type="NCBI Taxonomy" id="34631"/>
    <lineage>
        <taxon>Eukaryota</taxon>
        <taxon>Metazoa</taxon>
        <taxon>Ecdysozoa</taxon>
        <taxon>Arthropoda</taxon>
        <taxon>Chelicerata</taxon>
        <taxon>Arachnida</taxon>
        <taxon>Acari</taxon>
        <taxon>Parasitiformes</taxon>
        <taxon>Ixodida</taxon>
        <taxon>Ixodoidea</taxon>
        <taxon>Ixodidae</taxon>
        <taxon>Rhipicephalinae</taxon>
        <taxon>Rhipicephalus</taxon>
        <taxon>Rhipicephalus</taxon>
    </lineage>
</organism>
<accession>A0A131YSS8</accession>
<dbReference type="InterPro" id="IPR012337">
    <property type="entry name" value="RNaseH-like_sf"/>
</dbReference>
<dbReference type="SUPFAM" id="SSF56219">
    <property type="entry name" value="DNase I-like"/>
    <property type="match status" value="1"/>
</dbReference>